<dbReference type="PROSITE" id="PS51332">
    <property type="entry name" value="B12_BINDING"/>
    <property type="match status" value="1"/>
</dbReference>
<name>A0A1Q8QR39_9FIRM</name>
<dbReference type="InterPro" id="IPR036724">
    <property type="entry name" value="Cobalamin-bd_sf"/>
</dbReference>
<dbReference type="GO" id="GO:0008705">
    <property type="term" value="F:methionine synthase activity"/>
    <property type="evidence" value="ECO:0007669"/>
    <property type="project" value="TreeGrafter"/>
</dbReference>
<feature type="domain" description="B12-binding N-terminal" evidence="4">
    <location>
        <begin position="1"/>
        <end position="85"/>
    </location>
</feature>
<dbReference type="GO" id="GO:0046872">
    <property type="term" value="F:metal ion binding"/>
    <property type="evidence" value="ECO:0007669"/>
    <property type="project" value="UniProtKB-KW"/>
</dbReference>
<dbReference type="InterPro" id="IPR036594">
    <property type="entry name" value="Meth_synthase_dom"/>
</dbReference>
<dbReference type="InterPro" id="IPR050554">
    <property type="entry name" value="Met_Synthase/Corrinoid"/>
</dbReference>
<keyword evidence="6" id="KW-1185">Reference proteome</keyword>
<comment type="caution">
    <text evidence="5">The sequence shown here is derived from an EMBL/GenBank/DDBJ whole genome shotgun (WGS) entry which is preliminary data.</text>
</comment>
<dbReference type="STRING" id="1888891.DSOL_3354"/>
<dbReference type="GO" id="GO:0005829">
    <property type="term" value="C:cytosol"/>
    <property type="evidence" value="ECO:0007669"/>
    <property type="project" value="TreeGrafter"/>
</dbReference>
<proteinExistence type="predicted"/>
<gene>
    <name evidence="5" type="ORF">DSOL_3354</name>
</gene>
<evidence type="ECO:0000259" key="4">
    <source>
        <dbReference type="PROSITE" id="PS51337"/>
    </source>
</evidence>
<dbReference type="PANTHER" id="PTHR45833">
    <property type="entry name" value="METHIONINE SYNTHASE"/>
    <property type="match status" value="1"/>
</dbReference>
<dbReference type="SMART" id="SM01018">
    <property type="entry name" value="B12-binding_2"/>
    <property type="match status" value="1"/>
</dbReference>
<dbReference type="OrthoDB" id="9783599at2"/>
<dbReference type="GO" id="GO:0046653">
    <property type="term" value="P:tetrahydrofolate metabolic process"/>
    <property type="evidence" value="ECO:0007669"/>
    <property type="project" value="TreeGrafter"/>
</dbReference>
<dbReference type="Proteomes" id="UP000186102">
    <property type="component" value="Unassembled WGS sequence"/>
</dbReference>
<dbReference type="InterPro" id="IPR006158">
    <property type="entry name" value="Cobalamin-bd"/>
</dbReference>
<dbReference type="Gene3D" id="3.40.50.280">
    <property type="entry name" value="Cobalamin-binding domain"/>
    <property type="match status" value="1"/>
</dbReference>
<dbReference type="EMBL" id="MLBF01000029">
    <property type="protein sequence ID" value="OLN29823.1"/>
    <property type="molecule type" value="Genomic_DNA"/>
</dbReference>
<protein>
    <submittedName>
        <fullName evidence="5">Cobalamin-binding protein</fullName>
    </submittedName>
</protein>
<dbReference type="Pfam" id="PF02607">
    <property type="entry name" value="B12-binding_2"/>
    <property type="match status" value="1"/>
</dbReference>
<evidence type="ECO:0000259" key="3">
    <source>
        <dbReference type="PROSITE" id="PS51332"/>
    </source>
</evidence>
<dbReference type="InterPro" id="IPR003759">
    <property type="entry name" value="Cbl-bd_cap"/>
</dbReference>
<evidence type="ECO:0000256" key="2">
    <source>
        <dbReference type="ARBA" id="ARBA00023285"/>
    </source>
</evidence>
<dbReference type="Pfam" id="PF02310">
    <property type="entry name" value="B12-binding"/>
    <property type="match status" value="1"/>
</dbReference>
<keyword evidence="1" id="KW-0479">Metal-binding</keyword>
<dbReference type="Gene3D" id="1.10.1240.10">
    <property type="entry name" value="Methionine synthase domain"/>
    <property type="match status" value="1"/>
</dbReference>
<dbReference type="GO" id="GO:0031419">
    <property type="term" value="F:cobalamin binding"/>
    <property type="evidence" value="ECO:0007669"/>
    <property type="project" value="InterPro"/>
</dbReference>
<evidence type="ECO:0000313" key="6">
    <source>
        <dbReference type="Proteomes" id="UP000186102"/>
    </source>
</evidence>
<sequence length="219" mass="24099">MEDELQIAMADLDEEKTLRLVEERILAGSTSMDIIESCRRGVEIVGVKYSDSDYFLSDLIMSEEILKEVMRILEPHIPVNGSNNGFVPPPIVMGTIEGDIHDLGKNIIIYLLRSSGFQVHDLGVDVTPERFVQAVNETNAPILGISVLLSFCVGSIKKVVDLLIDAGLRDKVKVVVGGYPVNQEVKEFTGADFYANDVTEALKIYRDILEVAGGSVSER</sequence>
<dbReference type="GO" id="GO:0050667">
    <property type="term" value="P:homocysteine metabolic process"/>
    <property type="evidence" value="ECO:0007669"/>
    <property type="project" value="TreeGrafter"/>
</dbReference>
<organism evidence="5 6">
    <name type="scientific">Desulfosporosinus metallidurans</name>
    <dbReference type="NCBI Taxonomy" id="1888891"/>
    <lineage>
        <taxon>Bacteria</taxon>
        <taxon>Bacillati</taxon>
        <taxon>Bacillota</taxon>
        <taxon>Clostridia</taxon>
        <taxon>Eubacteriales</taxon>
        <taxon>Desulfitobacteriaceae</taxon>
        <taxon>Desulfosporosinus</taxon>
    </lineage>
</organism>
<feature type="domain" description="B12-binding" evidence="3">
    <location>
        <begin position="88"/>
        <end position="219"/>
    </location>
</feature>
<dbReference type="AlphaFoldDB" id="A0A1Q8QR39"/>
<reference evidence="5 6" key="1">
    <citation type="submission" date="2016-09" db="EMBL/GenBank/DDBJ databases">
        <title>Complete genome of Desulfosporosinus sp. OL.</title>
        <authorList>
            <person name="Mardanov A."/>
            <person name="Beletsky A."/>
            <person name="Panova A."/>
            <person name="Karnachuk O."/>
            <person name="Ravin N."/>
        </authorList>
    </citation>
    <scope>NUCLEOTIDE SEQUENCE [LARGE SCALE GENOMIC DNA]</scope>
    <source>
        <strain evidence="5 6">OL</strain>
    </source>
</reference>
<dbReference type="RefSeq" id="WP_075365851.1">
    <property type="nucleotide sequence ID" value="NZ_MLBF01000029.1"/>
</dbReference>
<accession>A0A1Q8QR39</accession>
<dbReference type="PROSITE" id="PS51337">
    <property type="entry name" value="B12_BINDING_NTER"/>
    <property type="match status" value="1"/>
</dbReference>
<evidence type="ECO:0000256" key="1">
    <source>
        <dbReference type="ARBA" id="ARBA00022723"/>
    </source>
</evidence>
<dbReference type="SUPFAM" id="SSF52242">
    <property type="entry name" value="Cobalamin (vitamin B12)-binding domain"/>
    <property type="match status" value="1"/>
</dbReference>
<dbReference type="PANTHER" id="PTHR45833:SF1">
    <property type="entry name" value="METHIONINE SYNTHASE"/>
    <property type="match status" value="1"/>
</dbReference>
<keyword evidence="2" id="KW-0170">Cobalt</keyword>
<evidence type="ECO:0000313" key="5">
    <source>
        <dbReference type="EMBL" id="OLN29823.1"/>
    </source>
</evidence>
<dbReference type="SUPFAM" id="SSF47644">
    <property type="entry name" value="Methionine synthase domain"/>
    <property type="match status" value="1"/>
</dbReference>